<keyword evidence="1" id="KW-0812">Transmembrane</keyword>
<dbReference type="EMBL" id="JACVVD010000006">
    <property type="protein sequence ID" value="MBD0382129.1"/>
    <property type="molecule type" value="Genomic_DNA"/>
</dbReference>
<gene>
    <name evidence="2" type="ORF">ICC18_18585</name>
</gene>
<comment type="caution">
    <text evidence="2">The sequence shown here is derived from an EMBL/GenBank/DDBJ whole genome shotgun (WGS) entry which is preliminary data.</text>
</comment>
<evidence type="ECO:0000313" key="2">
    <source>
        <dbReference type="EMBL" id="MBD0382129.1"/>
    </source>
</evidence>
<feature type="transmembrane region" description="Helical" evidence="1">
    <location>
        <begin position="5"/>
        <end position="22"/>
    </location>
</feature>
<evidence type="ECO:0000313" key="3">
    <source>
        <dbReference type="Proteomes" id="UP000650466"/>
    </source>
</evidence>
<keyword evidence="1" id="KW-0472">Membrane</keyword>
<name>A0A926KQD6_9BACL</name>
<dbReference type="AlphaFoldDB" id="A0A926KQD6"/>
<reference evidence="2" key="1">
    <citation type="submission" date="2020-09" db="EMBL/GenBank/DDBJ databases">
        <title>Draft Genome Sequence of Paenibacillus sp. WST5.</title>
        <authorList>
            <person name="Bao Z."/>
        </authorList>
    </citation>
    <scope>NUCLEOTIDE SEQUENCE</scope>
    <source>
        <strain evidence="2">WST5</strain>
    </source>
</reference>
<protein>
    <submittedName>
        <fullName evidence="2">Uncharacterized protein</fullName>
    </submittedName>
</protein>
<organism evidence="2 3">
    <name type="scientific">Paenibacillus sedimenti</name>
    <dbReference type="NCBI Taxonomy" id="2770274"/>
    <lineage>
        <taxon>Bacteria</taxon>
        <taxon>Bacillati</taxon>
        <taxon>Bacillota</taxon>
        <taxon>Bacilli</taxon>
        <taxon>Bacillales</taxon>
        <taxon>Paenibacillaceae</taxon>
        <taxon>Paenibacillus</taxon>
    </lineage>
</organism>
<dbReference type="RefSeq" id="WP_188175912.1">
    <property type="nucleotide sequence ID" value="NZ_JACVVD010000006.1"/>
</dbReference>
<accession>A0A926KQD6</accession>
<sequence>MKRKSINFIAVSFVLILINLFISRDSFAWDLFTISKILIPAFIIAFIASWIMGRKT</sequence>
<evidence type="ECO:0000256" key="1">
    <source>
        <dbReference type="SAM" id="Phobius"/>
    </source>
</evidence>
<keyword evidence="1" id="KW-1133">Transmembrane helix</keyword>
<dbReference type="Proteomes" id="UP000650466">
    <property type="component" value="Unassembled WGS sequence"/>
</dbReference>
<proteinExistence type="predicted"/>
<keyword evidence="3" id="KW-1185">Reference proteome</keyword>
<feature type="transmembrane region" description="Helical" evidence="1">
    <location>
        <begin position="34"/>
        <end position="53"/>
    </location>
</feature>